<dbReference type="Pfam" id="PF12840">
    <property type="entry name" value="HTH_20"/>
    <property type="match status" value="1"/>
</dbReference>
<dbReference type="SMART" id="SM00418">
    <property type="entry name" value="HTH_ARSR"/>
    <property type="match status" value="1"/>
</dbReference>
<dbReference type="PANTHER" id="PTHR38600">
    <property type="entry name" value="TRANSCRIPTIONAL REGULATORY PROTEIN"/>
    <property type="match status" value="1"/>
</dbReference>
<comment type="similarity">
    <text evidence="1">Belongs to the AHA1 family.</text>
</comment>
<dbReference type="PANTHER" id="PTHR38600:SF1">
    <property type="entry name" value="TRANSCRIPTIONAL REGULATORY PROTEIN"/>
    <property type="match status" value="1"/>
</dbReference>
<dbReference type="CDD" id="cd08893">
    <property type="entry name" value="SRPBCC_CalC_Aha1-like_GntR-HTH"/>
    <property type="match status" value="1"/>
</dbReference>
<dbReference type="InterPro" id="IPR011991">
    <property type="entry name" value="ArsR-like_HTH"/>
</dbReference>
<dbReference type="SUPFAM" id="SSF55961">
    <property type="entry name" value="Bet v1-like"/>
    <property type="match status" value="1"/>
</dbReference>
<dbReference type="NCBIfam" id="NF033788">
    <property type="entry name" value="HTH_metalloreg"/>
    <property type="match status" value="1"/>
</dbReference>
<name>A0ABN2MNQ9_9PSEU</name>
<dbReference type="CDD" id="cd00090">
    <property type="entry name" value="HTH_ARSR"/>
    <property type="match status" value="1"/>
</dbReference>
<gene>
    <name evidence="3" type="ORF">GCM10009836_09650</name>
</gene>
<keyword evidence="4" id="KW-1185">Reference proteome</keyword>
<dbReference type="RefSeq" id="WP_344412733.1">
    <property type="nucleotide sequence ID" value="NZ_BAAAQK010000003.1"/>
</dbReference>
<dbReference type="InterPro" id="IPR013538">
    <property type="entry name" value="ASHA1/2-like_C"/>
</dbReference>
<dbReference type="Proteomes" id="UP001500449">
    <property type="component" value="Unassembled WGS sequence"/>
</dbReference>
<dbReference type="Gene3D" id="1.10.10.10">
    <property type="entry name" value="Winged helix-like DNA-binding domain superfamily/Winged helix DNA-binding domain"/>
    <property type="match status" value="1"/>
</dbReference>
<dbReference type="InterPro" id="IPR036388">
    <property type="entry name" value="WH-like_DNA-bd_sf"/>
</dbReference>
<evidence type="ECO:0000256" key="1">
    <source>
        <dbReference type="ARBA" id="ARBA00006817"/>
    </source>
</evidence>
<feature type="domain" description="HTH arsR-type" evidence="2">
    <location>
        <begin position="1"/>
        <end position="94"/>
    </location>
</feature>
<dbReference type="InterPro" id="IPR001845">
    <property type="entry name" value="HTH_ArsR_DNA-bd_dom"/>
</dbReference>
<sequence length="262" mass="29470">MELPIGDADVFRALADPHRRALLDRLHERSGQTLRELTDGSGLTRQALTKHLAVLEAAGLVTTLRRGREKLHHLDAGPIDRLTDRWIGRFARPRVRALTELTTALEDAVTAEFVYTTYVRTTPEKLWDALTDPDFTRRYWGVAFTTDWTVGAPMTWEENGRAVSDPEQVVLEADRPRRLAYTWHTFSDEWAKAAGVDDETVAELVDEPRSRVSFDISPEGDAIKLTVVHSADRQDSTVVGMVSQGWPRILADLKTLLETGDL</sequence>
<dbReference type="EMBL" id="BAAAQK010000003">
    <property type="protein sequence ID" value="GAA1833569.1"/>
    <property type="molecule type" value="Genomic_DNA"/>
</dbReference>
<protein>
    <submittedName>
        <fullName evidence="3">Metalloregulator ArsR/SmtB family transcription factor</fullName>
    </submittedName>
</protein>
<evidence type="ECO:0000259" key="2">
    <source>
        <dbReference type="PROSITE" id="PS50987"/>
    </source>
</evidence>
<reference evidence="3 4" key="1">
    <citation type="journal article" date="2019" name="Int. J. Syst. Evol. Microbiol.">
        <title>The Global Catalogue of Microorganisms (GCM) 10K type strain sequencing project: providing services to taxonomists for standard genome sequencing and annotation.</title>
        <authorList>
            <consortium name="The Broad Institute Genomics Platform"/>
            <consortium name="The Broad Institute Genome Sequencing Center for Infectious Disease"/>
            <person name="Wu L."/>
            <person name="Ma J."/>
        </authorList>
    </citation>
    <scope>NUCLEOTIDE SEQUENCE [LARGE SCALE GENOMIC DNA]</scope>
    <source>
        <strain evidence="3 4">JCM 16009</strain>
    </source>
</reference>
<dbReference type="SUPFAM" id="SSF46785">
    <property type="entry name" value="Winged helix' DNA-binding domain"/>
    <property type="match status" value="1"/>
</dbReference>
<accession>A0ABN2MNQ9</accession>
<dbReference type="InterPro" id="IPR036390">
    <property type="entry name" value="WH_DNA-bd_sf"/>
</dbReference>
<dbReference type="InterPro" id="IPR023393">
    <property type="entry name" value="START-like_dom_sf"/>
</dbReference>
<dbReference type="PROSITE" id="PS50987">
    <property type="entry name" value="HTH_ARSR_2"/>
    <property type="match status" value="1"/>
</dbReference>
<dbReference type="PRINTS" id="PR00778">
    <property type="entry name" value="HTHARSR"/>
</dbReference>
<evidence type="ECO:0000313" key="3">
    <source>
        <dbReference type="EMBL" id="GAA1833569.1"/>
    </source>
</evidence>
<comment type="caution">
    <text evidence="3">The sequence shown here is derived from an EMBL/GenBank/DDBJ whole genome shotgun (WGS) entry which is preliminary data.</text>
</comment>
<organism evidence="3 4">
    <name type="scientific">Pseudonocardia ailaonensis</name>
    <dbReference type="NCBI Taxonomy" id="367279"/>
    <lineage>
        <taxon>Bacteria</taxon>
        <taxon>Bacillati</taxon>
        <taxon>Actinomycetota</taxon>
        <taxon>Actinomycetes</taxon>
        <taxon>Pseudonocardiales</taxon>
        <taxon>Pseudonocardiaceae</taxon>
        <taxon>Pseudonocardia</taxon>
    </lineage>
</organism>
<dbReference type="Gene3D" id="3.30.530.20">
    <property type="match status" value="1"/>
</dbReference>
<proteinExistence type="inferred from homology"/>
<evidence type="ECO:0000313" key="4">
    <source>
        <dbReference type="Proteomes" id="UP001500449"/>
    </source>
</evidence>
<dbReference type="Pfam" id="PF08327">
    <property type="entry name" value="AHSA1"/>
    <property type="match status" value="1"/>
</dbReference>